<dbReference type="STRING" id="1660074.CVIC8964_0197"/>
<evidence type="ECO:0000256" key="10">
    <source>
        <dbReference type="SAM" id="Phobius"/>
    </source>
</evidence>
<keyword evidence="7" id="KW-0564">Palmitate</keyword>
<dbReference type="EMBL" id="CP018791">
    <property type="protein sequence ID" value="ARR01634.1"/>
    <property type="molecule type" value="Genomic_DNA"/>
</dbReference>
<evidence type="ECO:0000256" key="2">
    <source>
        <dbReference type="ARBA" id="ARBA00022656"/>
    </source>
</evidence>
<dbReference type="InterPro" id="IPR003558">
    <property type="entry name" value="CDtoxinA/C"/>
</dbReference>
<keyword evidence="4" id="KW-0430">Lectin</keyword>
<name>A0A1X9SZC5_9BACT</name>
<accession>A0A1X9SZC5</accession>
<dbReference type="GO" id="GO:0090729">
    <property type="term" value="F:toxin activity"/>
    <property type="evidence" value="ECO:0007669"/>
    <property type="project" value="UniProtKB-KW"/>
</dbReference>
<keyword evidence="8" id="KW-0998">Cell outer membrane</keyword>
<protein>
    <submittedName>
        <fullName evidence="11">Cytolethal distending toxin, subunit CdtC</fullName>
    </submittedName>
</protein>
<dbReference type="RefSeq" id="WP_086333334.1">
    <property type="nucleotide sequence ID" value="NZ_CP018791.1"/>
</dbReference>
<keyword evidence="10" id="KW-1133">Transmembrane helix</keyword>
<reference evidence="11 12" key="1">
    <citation type="journal article" date="2017" name="Genome Biol. Evol.">
        <title>Comparative Genomic Analysis Identifies a Campylobacter Clade Deficient in Selenium Metabolism.</title>
        <authorList>
            <person name="Miller W.G."/>
            <person name="Yee E."/>
            <person name="Lopes B.S."/>
            <person name="Chapman M.H."/>
            <person name="Huynh S."/>
            <person name="Bono J.L."/>
            <person name="Parker C.T."/>
            <person name="Strachan N.J.C."/>
            <person name="Forbes K.J."/>
        </authorList>
    </citation>
    <scope>NUCLEOTIDE SEQUENCE [LARGE SCALE GENOMIC DNA]</scope>
    <source>
        <strain evidence="11 12">RM8964</strain>
    </source>
</reference>
<evidence type="ECO:0000256" key="1">
    <source>
        <dbReference type="ARBA" id="ARBA00004459"/>
    </source>
</evidence>
<dbReference type="InterPro" id="IPR035992">
    <property type="entry name" value="Ricin_B-like_lectins"/>
</dbReference>
<keyword evidence="2" id="KW-0800">Toxin</keyword>
<dbReference type="GO" id="GO:0009279">
    <property type="term" value="C:cell outer membrane"/>
    <property type="evidence" value="ECO:0007669"/>
    <property type="project" value="UniProtKB-SubCell"/>
</dbReference>
<organism evidence="11 12">
    <name type="scientific">Campylobacter vicugnae</name>
    <dbReference type="NCBI Taxonomy" id="1660076"/>
    <lineage>
        <taxon>Bacteria</taxon>
        <taxon>Pseudomonadati</taxon>
        <taxon>Campylobacterota</taxon>
        <taxon>Epsilonproteobacteria</taxon>
        <taxon>Campylobacterales</taxon>
        <taxon>Campylobacteraceae</taxon>
        <taxon>Campylobacter</taxon>
    </lineage>
</organism>
<dbReference type="Proteomes" id="UP000194265">
    <property type="component" value="Chromosome"/>
</dbReference>
<keyword evidence="5" id="KW-0843">Virulence</keyword>
<dbReference type="SUPFAM" id="SSF50370">
    <property type="entry name" value="Ricin B-like lectins"/>
    <property type="match status" value="1"/>
</dbReference>
<evidence type="ECO:0000313" key="12">
    <source>
        <dbReference type="Proteomes" id="UP000194265"/>
    </source>
</evidence>
<evidence type="ECO:0000256" key="4">
    <source>
        <dbReference type="ARBA" id="ARBA00022734"/>
    </source>
</evidence>
<keyword evidence="3" id="KW-0732">Signal</keyword>
<keyword evidence="10" id="KW-0812">Transmembrane</keyword>
<evidence type="ECO:0000313" key="11">
    <source>
        <dbReference type="EMBL" id="ARR01634.1"/>
    </source>
</evidence>
<evidence type="ECO:0000256" key="7">
    <source>
        <dbReference type="ARBA" id="ARBA00023139"/>
    </source>
</evidence>
<gene>
    <name evidence="11" type="primary">cdtC1</name>
    <name evidence="11" type="ORF">CVIC8964_0197</name>
</gene>
<dbReference type="PROSITE" id="PS50231">
    <property type="entry name" value="RICIN_B_LECTIN"/>
    <property type="match status" value="1"/>
</dbReference>
<dbReference type="CDD" id="cd23413">
    <property type="entry name" value="beta-trefoil_Ricin_CdtC"/>
    <property type="match status" value="1"/>
</dbReference>
<evidence type="ECO:0000256" key="6">
    <source>
        <dbReference type="ARBA" id="ARBA00023136"/>
    </source>
</evidence>
<dbReference type="AlphaFoldDB" id="A0A1X9SZC5"/>
<keyword evidence="6 10" id="KW-0472">Membrane</keyword>
<sequence length="279" mass="31345">MRVDNNNNIKRVLKHISNFLLLPLSILISISILSGCSSKNIDSINNHNNITTTNNSSSSNGELFLKLDVSKGFAGDSIKAPDELKAPDRNPNISSENIRPILKASMLSDEFTPPLSLRSLDTGLPLIVNLNKPDETFNWNLREVKAFNPSIISSIKSIDNFRNLKFEYIQFVSTNNIDMCLAIDESGLFTLKSCSDDLNNKKFETVYQLIPMNTDAVQIRSLVLNGKECISTFENPNLEPWQRVGINRCTLDETFIADIKRLWAIMPELRAAMVLLPIE</sequence>
<keyword evidence="9" id="KW-0449">Lipoprotein</keyword>
<dbReference type="GO" id="GO:0030246">
    <property type="term" value="F:carbohydrate binding"/>
    <property type="evidence" value="ECO:0007669"/>
    <property type="project" value="UniProtKB-KW"/>
</dbReference>
<evidence type="ECO:0000256" key="8">
    <source>
        <dbReference type="ARBA" id="ARBA00023237"/>
    </source>
</evidence>
<dbReference type="OrthoDB" id="5322270at2"/>
<proteinExistence type="predicted"/>
<feature type="transmembrane region" description="Helical" evidence="10">
    <location>
        <begin position="12"/>
        <end position="33"/>
    </location>
</feature>
<evidence type="ECO:0000256" key="3">
    <source>
        <dbReference type="ARBA" id="ARBA00022729"/>
    </source>
</evidence>
<dbReference type="Pfam" id="PF03498">
    <property type="entry name" value="CDtoxinA"/>
    <property type="match status" value="1"/>
</dbReference>
<comment type="subcellular location">
    <subcellularLocation>
        <location evidence="1">Cell outer membrane</location>
        <topology evidence="1">Lipid-anchor</topology>
    </subcellularLocation>
</comment>
<dbReference type="Gene3D" id="2.80.10.50">
    <property type="match status" value="1"/>
</dbReference>
<evidence type="ECO:0000256" key="5">
    <source>
        <dbReference type="ARBA" id="ARBA00023026"/>
    </source>
</evidence>
<evidence type="ECO:0000256" key="9">
    <source>
        <dbReference type="ARBA" id="ARBA00023288"/>
    </source>
</evidence>